<sequence>MRRINPKLDPCELSDLMSDSANWDLLMQIRNHPSTWPELDQWAAHAIADPETAGAPPEPLTDGKPKHRLLPITPIIDDELPRDARNNSTPVSKLDKQKGTTIDTPMGVGEHAKDDVSLAEDSSADSTDEVAVHRHIPFTHIAGIMLVLVIAAGSAAGLVMAKKNYDHQAALTSCNHAIKQSDIVRIEWNKALKQAEPYAKFQDKDVRDPKSLELLGKIMQYQPSISTEKCNPSLTADRLDRTRAEIGRANNQLRTQIRNLHDTVDTVKASQEQQQIDNAQNALSQTIEDADRFYKESANKVRDDNTRARLNEQITHARLMMRDHQDLDVYNRTIQDLNEVMQIVRDSMTAVVENEEISEAGRSDGSTHPGSDSQSSNRQPAPSAEGLSQPVTRGNPTWDVPGQSATPSFPDRLG</sequence>
<reference evidence="4 5" key="1">
    <citation type="journal article" date="2017" name="BMC Genomics">
        <title>Comparative genomic and phylogenomic analyses of the Bifidobacteriaceae family.</title>
        <authorList>
            <person name="Lugli G.A."/>
            <person name="Milani C."/>
            <person name="Turroni F."/>
            <person name="Duranti S."/>
            <person name="Mancabelli L."/>
            <person name="Mangifesta M."/>
            <person name="Ferrario C."/>
            <person name="Modesto M."/>
            <person name="Mattarelli P."/>
            <person name="Jiri K."/>
            <person name="van Sinderen D."/>
            <person name="Ventura M."/>
        </authorList>
    </citation>
    <scope>NUCLEOTIDE SEQUENCE [LARGE SCALE GENOMIC DNA]</scope>
    <source>
        <strain evidence="4 5">DSM 100196</strain>
    </source>
</reference>
<keyword evidence="3" id="KW-0472">Membrane</keyword>
<dbReference type="AlphaFoldDB" id="A0A261FNZ7"/>
<proteinExistence type="predicted"/>
<evidence type="ECO:0000256" key="3">
    <source>
        <dbReference type="SAM" id="Phobius"/>
    </source>
</evidence>
<protein>
    <submittedName>
        <fullName evidence="4">Molecular chaperone</fullName>
    </submittedName>
</protein>
<comment type="caution">
    <text evidence="4">The sequence shown here is derived from an EMBL/GenBank/DDBJ whole genome shotgun (WGS) entry which is preliminary data.</text>
</comment>
<organism evidence="4 5">
    <name type="scientific">Bifidobacterium myosotis</name>
    <dbReference type="NCBI Taxonomy" id="1630166"/>
    <lineage>
        <taxon>Bacteria</taxon>
        <taxon>Bacillati</taxon>
        <taxon>Actinomycetota</taxon>
        <taxon>Actinomycetes</taxon>
        <taxon>Bifidobacteriales</taxon>
        <taxon>Bifidobacteriaceae</taxon>
        <taxon>Bifidobacterium</taxon>
    </lineage>
</organism>
<feature type="transmembrane region" description="Helical" evidence="3">
    <location>
        <begin position="141"/>
        <end position="161"/>
    </location>
</feature>
<feature type="region of interest" description="Disordered" evidence="2">
    <location>
        <begin position="357"/>
        <end position="414"/>
    </location>
</feature>
<feature type="compositionally biased region" description="Polar residues" evidence="2">
    <location>
        <begin position="364"/>
        <end position="380"/>
    </location>
</feature>
<keyword evidence="3" id="KW-1133">Transmembrane helix</keyword>
<dbReference type="RefSeq" id="WP_233428112.1">
    <property type="nucleotide sequence ID" value="NZ_MWWW01000005.1"/>
</dbReference>
<keyword evidence="5" id="KW-1185">Reference proteome</keyword>
<gene>
    <name evidence="4" type="ORF">BMYO_0689</name>
</gene>
<evidence type="ECO:0000256" key="1">
    <source>
        <dbReference type="SAM" id="Coils"/>
    </source>
</evidence>
<evidence type="ECO:0000256" key="2">
    <source>
        <dbReference type="SAM" id="MobiDB-lite"/>
    </source>
</evidence>
<keyword evidence="3" id="KW-0812">Transmembrane</keyword>
<accession>A0A261FNZ7</accession>
<feature type="region of interest" description="Disordered" evidence="2">
    <location>
        <begin position="79"/>
        <end position="109"/>
    </location>
</feature>
<evidence type="ECO:0000313" key="4">
    <source>
        <dbReference type="EMBL" id="OZG60892.1"/>
    </source>
</evidence>
<name>A0A261FNZ7_9BIFI</name>
<dbReference type="Proteomes" id="UP000216871">
    <property type="component" value="Unassembled WGS sequence"/>
</dbReference>
<keyword evidence="1" id="KW-0175">Coiled coil</keyword>
<evidence type="ECO:0000313" key="5">
    <source>
        <dbReference type="Proteomes" id="UP000216871"/>
    </source>
</evidence>
<feature type="coiled-coil region" evidence="1">
    <location>
        <begin position="239"/>
        <end position="296"/>
    </location>
</feature>
<dbReference type="EMBL" id="MWWW01000005">
    <property type="protein sequence ID" value="OZG60892.1"/>
    <property type="molecule type" value="Genomic_DNA"/>
</dbReference>